<evidence type="ECO:0000313" key="20">
    <source>
        <dbReference type="Ensembl" id="ENSPNYP00000006219.1"/>
    </source>
</evidence>
<dbReference type="STRING" id="303518.ENSPNYP00000006219"/>
<dbReference type="FunFam" id="3.90.190.10:FF:000032">
    <property type="entry name" value="dual specificity protein phosphatase CDC14A isoform X1"/>
    <property type="match status" value="1"/>
</dbReference>
<feature type="domain" description="Tyrosine specific protein phosphatases" evidence="19">
    <location>
        <begin position="271"/>
        <end position="333"/>
    </location>
</feature>
<dbReference type="GO" id="GO:0051301">
    <property type="term" value="P:cell division"/>
    <property type="evidence" value="ECO:0007669"/>
    <property type="project" value="UniProtKB-KW"/>
</dbReference>
<dbReference type="InterPro" id="IPR000387">
    <property type="entry name" value="Tyr_Pase_dom"/>
</dbReference>
<keyword evidence="5" id="KW-0963">Cytoplasm</keyword>
<evidence type="ECO:0000256" key="13">
    <source>
        <dbReference type="ARBA" id="ARBA00023306"/>
    </source>
</evidence>
<comment type="catalytic activity">
    <reaction evidence="16">
        <text>O-phospho-L-threonyl-[protein] + H2O = L-threonyl-[protein] + phosphate</text>
        <dbReference type="Rhea" id="RHEA:47004"/>
        <dbReference type="Rhea" id="RHEA-COMP:11060"/>
        <dbReference type="Rhea" id="RHEA-COMP:11605"/>
        <dbReference type="ChEBI" id="CHEBI:15377"/>
        <dbReference type="ChEBI" id="CHEBI:30013"/>
        <dbReference type="ChEBI" id="CHEBI:43474"/>
        <dbReference type="ChEBI" id="CHEBI:61977"/>
        <dbReference type="EC" id="3.1.3.16"/>
    </reaction>
</comment>
<keyword evidence="9" id="KW-0904">Protein phosphatase</keyword>
<sequence length="627" mass="69852">VTVAGAKQSPILSALFRMSQDSELLGAVEFIKERLYFATLRSKPKSTANTHYFCTDDEFVYENFYADFGPLNLAMLYRYCCKLNKKLKSFTLTRKRIVHYTSFDQRKRSNAAVLIGGYAVIYLKKTPEEAYRALISGSNAAYLPFRDASFGNCTFNLTVLDCLQGIRKVRSMCFLLLLFFCWQRVENGDLNWIVPGKFLAFSGPHPKTKVENGYPLHAPEAYFPYFRKHNVTTIIRLNKKIYDAKRFTDAGFSHYDLFFPDGTTPNDIIARRFLHICENTDGAVAVHCKAGLGRTGTLIGCYLMKHYRFTAGEAIAWIRICRPGSVIGPQQNFLEEKQAALWSLGDNQHSQKAKQEERAMPHLITSMEELTLNPTHINTNPNGNLSRSQNGGLGLTQGDKLRALKSRRFPRPATTSESGLNQCSHLYTDLNSDGADVLHYISCIVCCNNLFVCCLPADFSSNLSSRLASSLSDLYAADTEKDRKTLYSALPPPSSSSISLSSPSSSFTPPSVSRYGNGPRSIQHEVNNNISLYSSPAVPPTGKGLVQPGPQDFRPYRGPGPYSATKGPSGRYLSRSIPVSPLTQQQLGPSLCVAWLSVFMSLTHWMQQQISLSHLSSNSQGCKMNRL</sequence>
<dbReference type="Gene3D" id="3.90.190.10">
    <property type="entry name" value="Protein tyrosine phosphatase superfamily"/>
    <property type="match status" value="2"/>
</dbReference>
<evidence type="ECO:0000256" key="2">
    <source>
        <dbReference type="ARBA" id="ARBA00004300"/>
    </source>
</evidence>
<evidence type="ECO:0000256" key="8">
    <source>
        <dbReference type="ARBA" id="ARBA00022801"/>
    </source>
</evidence>
<dbReference type="SMART" id="SM00195">
    <property type="entry name" value="DSPc"/>
    <property type="match status" value="1"/>
</dbReference>
<organism evidence="20">
    <name type="scientific">Pundamilia nyererei</name>
    <dbReference type="NCBI Taxonomy" id="303518"/>
    <lineage>
        <taxon>Eukaryota</taxon>
        <taxon>Metazoa</taxon>
        <taxon>Chordata</taxon>
        <taxon>Craniata</taxon>
        <taxon>Vertebrata</taxon>
        <taxon>Euteleostomi</taxon>
        <taxon>Actinopterygii</taxon>
        <taxon>Neopterygii</taxon>
        <taxon>Teleostei</taxon>
        <taxon>Neoteleostei</taxon>
        <taxon>Acanthomorphata</taxon>
        <taxon>Ovalentaria</taxon>
        <taxon>Cichlomorphae</taxon>
        <taxon>Cichliformes</taxon>
        <taxon>Cichlidae</taxon>
        <taxon>African cichlids</taxon>
        <taxon>Pseudocrenilabrinae</taxon>
        <taxon>Haplochromini</taxon>
        <taxon>Pundamilia</taxon>
    </lineage>
</organism>
<keyword evidence="6" id="KW-0597">Phosphoprotein</keyword>
<reference evidence="20" key="1">
    <citation type="submission" date="2023-09" db="UniProtKB">
        <authorList>
            <consortium name="Ensembl"/>
        </authorList>
    </citation>
    <scope>IDENTIFICATION</scope>
</reference>
<evidence type="ECO:0000256" key="10">
    <source>
        <dbReference type="ARBA" id="ARBA00023212"/>
    </source>
</evidence>
<evidence type="ECO:0000256" key="14">
    <source>
        <dbReference type="ARBA" id="ARBA00037822"/>
    </source>
</evidence>
<feature type="region of interest" description="Disordered" evidence="17">
    <location>
        <begin position="539"/>
        <end position="569"/>
    </location>
</feature>
<dbReference type="Ensembl" id="ENSPNYT00000006378.1">
    <property type="protein sequence ID" value="ENSPNYP00000006219.1"/>
    <property type="gene ID" value="ENSPNYG00000004763.1"/>
</dbReference>
<dbReference type="Pfam" id="PF14671">
    <property type="entry name" value="DSPn"/>
    <property type="match status" value="1"/>
</dbReference>
<dbReference type="GeneTree" id="ENSGT00940000155899"/>
<evidence type="ECO:0000256" key="9">
    <source>
        <dbReference type="ARBA" id="ARBA00022912"/>
    </source>
</evidence>
<keyword evidence="11" id="KW-0539">Nucleus</keyword>
<dbReference type="InterPro" id="IPR029260">
    <property type="entry name" value="DSPn"/>
</dbReference>
<evidence type="ECO:0000259" key="18">
    <source>
        <dbReference type="PROSITE" id="PS50054"/>
    </source>
</evidence>
<evidence type="ECO:0000256" key="12">
    <source>
        <dbReference type="ARBA" id="ARBA00023273"/>
    </source>
</evidence>
<feature type="compositionally biased region" description="Low complexity" evidence="17">
    <location>
        <begin position="495"/>
        <end position="513"/>
    </location>
</feature>
<evidence type="ECO:0000256" key="11">
    <source>
        <dbReference type="ARBA" id="ARBA00023242"/>
    </source>
</evidence>
<dbReference type="GO" id="GO:0000922">
    <property type="term" value="C:spindle pole"/>
    <property type="evidence" value="ECO:0007669"/>
    <property type="project" value="UniProtKB-SubCell"/>
</dbReference>
<evidence type="ECO:0000256" key="3">
    <source>
        <dbReference type="ARBA" id="ARBA00004647"/>
    </source>
</evidence>
<keyword evidence="7" id="KW-0132">Cell division</keyword>
<evidence type="ECO:0000256" key="1">
    <source>
        <dbReference type="ARBA" id="ARBA00004123"/>
    </source>
</evidence>
<feature type="region of interest" description="Disordered" evidence="17">
    <location>
        <begin position="486"/>
        <end position="520"/>
    </location>
</feature>
<dbReference type="InterPro" id="IPR029021">
    <property type="entry name" value="Prot-tyrosine_phosphatase-like"/>
</dbReference>
<dbReference type="CDD" id="cd17657">
    <property type="entry name" value="CDC14_N"/>
    <property type="match status" value="1"/>
</dbReference>
<keyword evidence="8" id="KW-0378">Hydrolase</keyword>
<evidence type="ECO:0000256" key="7">
    <source>
        <dbReference type="ARBA" id="ARBA00022618"/>
    </source>
</evidence>
<dbReference type="PANTHER" id="PTHR23339">
    <property type="entry name" value="TYROSINE SPECIFIC PROTEIN PHOSPHATASE AND DUAL SPECIFICITY PROTEIN PHOSPHATASE"/>
    <property type="match status" value="1"/>
</dbReference>
<feature type="domain" description="Tyrosine-protein phosphatase" evidence="18">
    <location>
        <begin position="188"/>
        <end position="346"/>
    </location>
</feature>
<dbReference type="AlphaFoldDB" id="A0A3B4F957"/>
<comment type="similarity">
    <text evidence="4">Belongs to the protein-tyrosine phosphatase family. Non-receptor class CDC14 subfamily.</text>
</comment>
<comment type="subcellular location">
    <subcellularLocation>
        <location evidence="14">Cell projection</location>
        <location evidence="14">Kinocilium</location>
    </subcellularLocation>
    <subcellularLocation>
        <location evidence="2">Cytoplasm</location>
        <location evidence="2">Cytoskeleton</location>
        <location evidence="2">Microtubule organizing center</location>
        <location evidence="2">Centrosome</location>
    </subcellularLocation>
    <subcellularLocation>
        <location evidence="3">Cytoplasm</location>
        <location evidence="3">Cytoskeleton</location>
        <location evidence="3">Spindle pole</location>
    </subcellularLocation>
    <subcellularLocation>
        <location evidence="1">Nucleus</location>
    </subcellularLocation>
</comment>
<evidence type="ECO:0000256" key="17">
    <source>
        <dbReference type="SAM" id="MobiDB-lite"/>
    </source>
</evidence>
<dbReference type="GO" id="GO:0007605">
    <property type="term" value="P:sensory perception of sound"/>
    <property type="evidence" value="ECO:0007669"/>
    <property type="project" value="UniProtKB-ARBA"/>
</dbReference>
<dbReference type="InterPro" id="IPR020422">
    <property type="entry name" value="TYR_PHOSPHATASE_DUAL_dom"/>
</dbReference>
<dbReference type="PROSITE" id="PS50056">
    <property type="entry name" value="TYR_PHOSPHATASE_2"/>
    <property type="match status" value="1"/>
</dbReference>
<dbReference type="InterPro" id="IPR044506">
    <property type="entry name" value="CDC14_C"/>
</dbReference>
<evidence type="ECO:0000256" key="16">
    <source>
        <dbReference type="ARBA" id="ARBA00048336"/>
    </source>
</evidence>
<dbReference type="CDD" id="cd14499">
    <property type="entry name" value="CDC14_C"/>
    <property type="match status" value="1"/>
</dbReference>
<dbReference type="FunFam" id="3.90.190.10:FF:000006">
    <property type="entry name" value="Dual specificity protein phosphatase CDC14B"/>
    <property type="match status" value="1"/>
</dbReference>
<dbReference type="GO" id="GO:0005634">
    <property type="term" value="C:nucleus"/>
    <property type="evidence" value="ECO:0007669"/>
    <property type="project" value="UniProtKB-SubCell"/>
</dbReference>
<keyword evidence="13" id="KW-0131">Cell cycle</keyword>
<evidence type="ECO:0000256" key="5">
    <source>
        <dbReference type="ARBA" id="ARBA00022490"/>
    </source>
</evidence>
<dbReference type="GO" id="GO:0005813">
    <property type="term" value="C:centrosome"/>
    <property type="evidence" value="ECO:0007669"/>
    <property type="project" value="UniProtKB-SubCell"/>
</dbReference>
<dbReference type="GO" id="GO:0060091">
    <property type="term" value="C:kinocilium"/>
    <property type="evidence" value="ECO:0007669"/>
    <property type="project" value="UniProtKB-SubCell"/>
</dbReference>
<dbReference type="InterPro" id="IPR050561">
    <property type="entry name" value="PTP"/>
</dbReference>
<accession>A0A3B4F957</accession>
<protein>
    <submittedName>
        <fullName evidence="20">Cell division cycle 14A</fullName>
    </submittedName>
</protein>
<dbReference type="PROSITE" id="PS00383">
    <property type="entry name" value="TYR_PHOSPHATASE_1"/>
    <property type="match status" value="1"/>
</dbReference>
<evidence type="ECO:0000256" key="4">
    <source>
        <dbReference type="ARBA" id="ARBA00007315"/>
    </source>
</evidence>
<evidence type="ECO:0000259" key="19">
    <source>
        <dbReference type="PROSITE" id="PS50056"/>
    </source>
</evidence>
<evidence type="ECO:0000256" key="6">
    <source>
        <dbReference type="ARBA" id="ARBA00022553"/>
    </source>
</evidence>
<dbReference type="PROSITE" id="PS50054">
    <property type="entry name" value="TYR_PHOSPHATASE_DUAL"/>
    <property type="match status" value="1"/>
</dbReference>
<name>A0A3B4F957_9CICH</name>
<dbReference type="SUPFAM" id="SSF52799">
    <property type="entry name" value="(Phosphotyrosine protein) phosphatases II"/>
    <property type="match status" value="2"/>
</dbReference>
<comment type="catalytic activity">
    <reaction evidence="15">
        <text>O-phospho-L-seryl-[protein] + H2O = L-seryl-[protein] + phosphate</text>
        <dbReference type="Rhea" id="RHEA:20629"/>
        <dbReference type="Rhea" id="RHEA-COMP:9863"/>
        <dbReference type="Rhea" id="RHEA-COMP:11604"/>
        <dbReference type="ChEBI" id="CHEBI:15377"/>
        <dbReference type="ChEBI" id="CHEBI:29999"/>
        <dbReference type="ChEBI" id="CHEBI:43474"/>
        <dbReference type="ChEBI" id="CHEBI:83421"/>
        <dbReference type="EC" id="3.1.3.16"/>
    </reaction>
</comment>
<keyword evidence="12" id="KW-0966">Cell projection</keyword>
<proteinExistence type="inferred from homology"/>
<dbReference type="InterPro" id="IPR016130">
    <property type="entry name" value="Tyr_Pase_AS"/>
</dbReference>
<keyword evidence="10" id="KW-0206">Cytoskeleton</keyword>
<evidence type="ECO:0000256" key="15">
    <source>
        <dbReference type="ARBA" id="ARBA00047761"/>
    </source>
</evidence>
<dbReference type="InterPro" id="IPR000340">
    <property type="entry name" value="Dual-sp_phosphatase_cat-dom"/>
</dbReference>
<dbReference type="Pfam" id="PF00782">
    <property type="entry name" value="DSPc"/>
    <property type="match status" value="1"/>
</dbReference>
<dbReference type="GO" id="GO:0004722">
    <property type="term" value="F:protein serine/threonine phosphatase activity"/>
    <property type="evidence" value="ECO:0007669"/>
    <property type="project" value="UniProtKB-EC"/>
</dbReference>